<accession>A0A8X7RIK0</accession>
<gene>
    <name evidence="2" type="ORF">Bca52824_048226</name>
</gene>
<name>A0A8X7RIK0_BRACI</name>
<keyword evidence="3" id="KW-1185">Reference proteome</keyword>
<organism evidence="2 3">
    <name type="scientific">Brassica carinata</name>
    <name type="common">Ethiopian mustard</name>
    <name type="synonym">Abyssinian cabbage</name>
    <dbReference type="NCBI Taxonomy" id="52824"/>
    <lineage>
        <taxon>Eukaryota</taxon>
        <taxon>Viridiplantae</taxon>
        <taxon>Streptophyta</taxon>
        <taxon>Embryophyta</taxon>
        <taxon>Tracheophyta</taxon>
        <taxon>Spermatophyta</taxon>
        <taxon>Magnoliopsida</taxon>
        <taxon>eudicotyledons</taxon>
        <taxon>Gunneridae</taxon>
        <taxon>Pentapetalae</taxon>
        <taxon>rosids</taxon>
        <taxon>malvids</taxon>
        <taxon>Brassicales</taxon>
        <taxon>Brassicaceae</taxon>
        <taxon>Brassiceae</taxon>
        <taxon>Brassica</taxon>
    </lineage>
</organism>
<comment type="caution">
    <text evidence="2">The sequence shown here is derived from an EMBL/GenBank/DDBJ whole genome shotgun (WGS) entry which is preliminary data.</text>
</comment>
<feature type="compositionally biased region" description="Basic and acidic residues" evidence="1">
    <location>
        <begin position="99"/>
        <end position="113"/>
    </location>
</feature>
<evidence type="ECO:0000256" key="1">
    <source>
        <dbReference type="SAM" id="MobiDB-lite"/>
    </source>
</evidence>
<sequence length="113" mass="12315">MVMGVVTKRGSYPDFEDFFAGLPSSFDPSSPVDELGRSVVAKNLAIINGGLNLLGSALDASHREAMVYRFKAEKAKGPCSHAKRNFERDSNSPGTMKRPLAERKERVGGRSSR</sequence>
<dbReference type="Proteomes" id="UP000886595">
    <property type="component" value="Unassembled WGS sequence"/>
</dbReference>
<evidence type="ECO:0000313" key="2">
    <source>
        <dbReference type="EMBL" id="KAG2288622.1"/>
    </source>
</evidence>
<dbReference type="EMBL" id="JAAMPC010000010">
    <property type="protein sequence ID" value="KAG2288622.1"/>
    <property type="molecule type" value="Genomic_DNA"/>
</dbReference>
<dbReference type="OrthoDB" id="10569946at2759"/>
<dbReference type="AlphaFoldDB" id="A0A8X7RIK0"/>
<protein>
    <submittedName>
        <fullName evidence="2">Uncharacterized protein</fullName>
    </submittedName>
</protein>
<evidence type="ECO:0000313" key="3">
    <source>
        <dbReference type="Proteomes" id="UP000886595"/>
    </source>
</evidence>
<feature type="region of interest" description="Disordered" evidence="1">
    <location>
        <begin position="75"/>
        <end position="113"/>
    </location>
</feature>
<proteinExistence type="predicted"/>
<reference evidence="2 3" key="1">
    <citation type="submission" date="2020-02" db="EMBL/GenBank/DDBJ databases">
        <authorList>
            <person name="Ma Q."/>
            <person name="Huang Y."/>
            <person name="Song X."/>
            <person name="Pei D."/>
        </authorList>
    </citation>
    <scope>NUCLEOTIDE SEQUENCE [LARGE SCALE GENOMIC DNA]</scope>
    <source>
        <strain evidence="2">Sxm20200214</strain>
        <tissue evidence="2">Leaf</tissue>
    </source>
</reference>